<comment type="subunit">
    <text evidence="2">Heterodimer of an alpha and a beta subunit.</text>
</comment>
<feature type="binding site" evidence="8">
    <location>
        <begin position="253"/>
        <end position="257"/>
    </location>
    <ligand>
        <name>FAD</name>
        <dbReference type="ChEBI" id="CHEBI:57692"/>
    </ligand>
</feature>
<feature type="binding site" evidence="8">
    <location>
        <begin position="270"/>
        <end position="277"/>
    </location>
    <ligand>
        <name>FAD</name>
        <dbReference type="ChEBI" id="CHEBI:57692"/>
    </ligand>
</feature>
<organism evidence="10 11">
    <name type="scientific">Glutamicibacter mishrai</name>
    <dbReference type="NCBI Taxonomy" id="1775880"/>
    <lineage>
        <taxon>Bacteria</taxon>
        <taxon>Bacillati</taxon>
        <taxon>Actinomycetota</taxon>
        <taxon>Actinomycetes</taxon>
        <taxon>Micrococcales</taxon>
        <taxon>Micrococcaceae</taxon>
        <taxon>Glutamicibacter</taxon>
    </lineage>
</organism>
<comment type="cofactor">
    <cofactor evidence="8">
        <name>FAD</name>
        <dbReference type="ChEBI" id="CHEBI:57692"/>
    </cofactor>
    <text evidence="8">Binds 1 FAD per dimer.</text>
</comment>
<dbReference type="InterPro" id="IPR029035">
    <property type="entry name" value="DHS-like_NAD/FAD-binding_dom"/>
</dbReference>
<dbReference type="PANTHER" id="PTHR43153">
    <property type="entry name" value="ELECTRON TRANSFER FLAVOPROTEIN ALPHA"/>
    <property type="match status" value="1"/>
</dbReference>
<dbReference type="PIRSF" id="PIRSF000089">
    <property type="entry name" value="Electra_flavoP_a"/>
    <property type="match status" value="1"/>
</dbReference>
<dbReference type="Gene3D" id="3.40.50.1220">
    <property type="entry name" value="TPP-binding domain"/>
    <property type="match status" value="1"/>
</dbReference>
<dbReference type="GO" id="GO:0009055">
    <property type="term" value="F:electron transfer activity"/>
    <property type="evidence" value="ECO:0007669"/>
    <property type="project" value="InterPro"/>
</dbReference>
<evidence type="ECO:0000259" key="9">
    <source>
        <dbReference type="SMART" id="SM00893"/>
    </source>
</evidence>
<dbReference type="InterPro" id="IPR014730">
    <property type="entry name" value="ETF_a/b_N"/>
</dbReference>
<evidence type="ECO:0000256" key="5">
    <source>
        <dbReference type="ARBA" id="ARBA00022827"/>
    </source>
</evidence>
<evidence type="ECO:0000313" key="10">
    <source>
        <dbReference type="EMBL" id="QIV88700.1"/>
    </source>
</evidence>
<keyword evidence="5 8" id="KW-0274">FAD</keyword>
<gene>
    <name evidence="10" type="ORF">D3791_07520</name>
</gene>
<feature type="domain" description="Electron transfer flavoprotein alpha/beta-subunit N-terminal" evidence="9">
    <location>
        <begin position="9"/>
        <end position="198"/>
    </location>
</feature>
<dbReference type="AlphaFoldDB" id="A0A6H0SNG3"/>
<dbReference type="SUPFAM" id="SSF52402">
    <property type="entry name" value="Adenine nucleotide alpha hydrolases-like"/>
    <property type="match status" value="1"/>
</dbReference>
<evidence type="ECO:0000256" key="4">
    <source>
        <dbReference type="ARBA" id="ARBA00022630"/>
    </source>
</evidence>
<reference evidence="10 11" key="1">
    <citation type="submission" date="2018-09" db="EMBL/GenBank/DDBJ databases">
        <title>Glutamicibacter mishrai S5-52T (LMG 29155T = KCTC 39846T).</title>
        <authorList>
            <person name="Das S.K."/>
        </authorList>
    </citation>
    <scope>NUCLEOTIDE SEQUENCE [LARGE SCALE GENOMIC DNA]</scope>
    <source>
        <strain evidence="10 11">S5-52</strain>
    </source>
</reference>
<dbReference type="Pfam" id="PF00766">
    <property type="entry name" value="ETF_alpha"/>
    <property type="match status" value="1"/>
</dbReference>
<keyword evidence="4" id="KW-0285">Flavoprotein</keyword>
<comment type="similarity">
    <text evidence="1">Belongs to the ETF alpha-subunit/FixB family.</text>
</comment>
<evidence type="ECO:0000256" key="7">
    <source>
        <dbReference type="ARBA" id="ARBA00025649"/>
    </source>
</evidence>
<dbReference type="PROSITE" id="PS00696">
    <property type="entry name" value="ETF_ALPHA"/>
    <property type="match status" value="1"/>
</dbReference>
<feature type="binding site" evidence="8">
    <location>
        <position position="291"/>
    </location>
    <ligand>
        <name>FAD</name>
        <dbReference type="ChEBI" id="CHEBI:57692"/>
    </ligand>
</feature>
<evidence type="ECO:0000256" key="2">
    <source>
        <dbReference type="ARBA" id="ARBA00011355"/>
    </source>
</evidence>
<feature type="binding site" evidence="8">
    <location>
        <begin position="239"/>
        <end position="240"/>
    </location>
    <ligand>
        <name>FAD</name>
        <dbReference type="ChEBI" id="CHEBI:57692"/>
    </ligand>
</feature>
<dbReference type="InterPro" id="IPR014731">
    <property type="entry name" value="ETF_asu_C"/>
</dbReference>
<dbReference type="SUPFAM" id="SSF52467">
    <property type="entry name" value="DHS-like NAD/FAD-binding domain"/>
    <property type="match status" value="1"/>
</dbReference>
<dbReference type="InterPro" id="IPR001308">
    <property type="entry name" value="ETF_a/FixB"/>
</dbReference>
<dbReference type="SMART" id="SM00893">
    <property type="entry name" value="ETF"/>
    <property type="match status" value="1"/>
</dbReference>
<keyword evidence="11" id="KW-1185">Reference proteome</keyword>
<evidence type="ECO:0000313" key="11">
    <source>
        <dbReference type="Proteomes" id="UP000502331"/>
    </source>
</evidence>
<dbReference type="Gene3D" id="3.40.50.620">
    <property type="entry name" value="HUPs"/>
    <property type="match status" value="1"/>
</dbReference>
<comment type="function">
    <text evidence="7">The electron transfer flavoprotein serves as a specific electron acceptor for other dehydrogenases. It transfers the electrons to the main respiratory chain via ETF-ubiquinone oxidoreductase (ETF dehydrogenase).</text>
</comment>
<keyword evidence="6" id="KW-0249">Electron transport</keyword>
<dbReference type="GO" id="GO:0050660">
    <property type="term" value="F:flavin adenine dinucleotide binding"/>
    <property type="evidence" value="ECO:0007669"/>
    <property type="project" value="InterPro"/>
</dbReference>
<accession>A0A6H0SNG3</accession>
<dbReference type="EMBL" id="CP032549">
    <property type="protein sequence ID" value="QIV88700.1"/>
    <property type="molecule type" value="Genomic_DNA"/>
</dbReference>
<dbReference type="InterPro" id="IPR014729">
    <property type="entry name" value="Rossmann-like_a/b/a_fold"/>
</dbReference>
<dbReference type="RefSeq" id="WP_172511800.1">
    <property type="nucleotide sequence ID" value="NZ_CP032549.1"/>
</dbReference>
<dbReference type="PANTHER" id="PTHR43153:SF1">
    <property type="entry name" value="ELECTRON TRANSFER FLAVOPROTEIN SUBUNIT ALPHA, MITOCHONDRIAL"/>
    <property type="match status" value="1"/>
</dbReference>
<protein>
    <submittedName>
        <fullName evidence="10">Electron transfer flavoprotein subunit alpha/FixB family protein</fullName>
    </submittedName>
</protein>
<evidence type="ECO:0000256" key="8">
    <source>
        <dbReference type="PIRSR" id="PIRSR000089-1"/>
    </source>
</evidence>
<dbReference type="InterPro" id="IPR018206">
    <property type="entry name" value="ETF_asu_C_CS"/>
</dbReference>
<dbReference type="Proteomes" id="UP000502331">
    <property type="component" value="Chromosome"/>
</dbReference>
<evidence type="ECO:0000256" key="3">
    <source>
        <dbReference type="ARBA" id="ARBA00022448"/>
    </source>
</evidence>
<evidence type="ECO:0000256" key="1">
    <source>
        <dbReference type="ARBA" id="ARBA00005817"/>
    </source>
</evidence>
<name>A0A6H0SNG3_9MICC</name>
<feature type="binding site" evidence="8">
    <location>
        <position position="214"/>
    </location>
    <ligand>
        <name>FAD</name>
        <dbReference type="ChEBI" id="CHEBI:57692"/>
    </ligand>
</feature>
<proteinExistence type="inferred from homology"/>
<evidence type="ECO:0000256" key="6">
    <source>
        <dbReference type="ARBA" id="ARBA00022982"/>
    </source>
</evidence>
<dbReference type="GO" id="GO:0033539">
    <property type="term" value="P:fatty acid beta-oxidation using acyl-CoA dehydrogenase"/>
    <property type="evidence" value="ECO:0007669"/>
    <property type="project" value="TreeGrafter"/>
</dbReference>
<dbReference type="FunFam" id="3.40.50.1220:FF:000001">
    <property type="entry name" value="Electron transfer flavoprotein, alpha subunit"/>
    <property type="match status" value="1"/>
</dbReference>
<dbReference type="Pfam" id="PF01012">
    <property type="entry name" value="ETF"/>
    <property type="match status" value="1"/>
</dbReference>
<keyword evidence="3" id="KW-0813">Transport</keyword>
<sequence>MTAFAADSILVFLETTAAGELAKNSAELLGAAAGVGTPVALVAAPGEHLEAFAAQAAQAGASAVLSAVVESAILTGQLADALQQAYDLVQPHAVLLAHSLTSREVAARFAVRNKLALSVDALGVQRDEQGVIASHSIYGGAFSTTSAPTFGAPVITVRVGSIEARAQGQEPAVTALELAGGTTPDIQVLDLKKAESNSARPELRTATKVVSGGRGLGSTEQFDLVYQLADALGAGVGASRAAVDAGFIEHAAQVGQTGVAVSPQLYVALGISGAIQHKAGMQTAKTIVAINKDGDAPIFEIADFGIVGDVFKVVPQVISALEARKAQ</sequence>